<reference evidence="7 8" key="1">
    <citation type="journal article" date="2020" name="Genomics">
        <title>Complete, high-quality genomes from long-read metagenomic sequencing of two wolf lichen thalli reveals enigmatic genome architecture.</title>
        <authorList>
            <person name="McKenzie S.K."/>
            <person name="Walston R.F."/>
            <person name="Allen J.L."/>
        </authorList>
    </citation>
    <scope>NUCLEOTIDE SEQUENCE [LARGE SCALE GENOMIC DNA]</scope>
    <source>
        <strain evidence="7">WasteWater2</strain>
    </source>
</reference>
<feature type="compositionally biased region" description="Basic and acidic residues" evidence="5">
    <location>
        <begin position="295"/>
        <end position="310"/>
    </location>
</feature>
<dbReference type="InterPro" id="IPR001965">
    <property type="entry name" value="Znf_PHD"/>
</dbReference>
<feature type="region of interest" description="Disordered" evidence="5">
    <location>
        <begin position="494"/>
        <end position="851"/>
    </location>
</feature>
<feature type="compositionally biased region" description="Basic residues" evidence="5">
    <location>
        <begin position="554"/>
        <end position="566"/>
    </location>
</feature>
<dbReference type="InterPro" id="IPR019786">
    <property type="entry name" value="Zinc_finger_PHD-type_CS"/>
</dbReference>
<dbReference type="PANTHER" id="PTHR14296">
    <property type="entry name" value="REMODELING AND SPACING FACTOR 1"/>
    <property type="match status" value="1"/>
</dbReference>
<accession>A0A8H6FGV8</accession>
<evidence type="ECO:0000256" key="3">
    <source>
        <dbReference type="ARBA" id="ARBA00022833"/>
    </source>
</evidence>
<dbReference type="RefSeq" id="XP_037159301.1">
    <property type="nucleotide sequence ID" value="XM_037313786.1"/>
</dbReference>
<feature type="compositionally biased region" description="Polar residues" evidence="5">
    <location>
        <begin position="580"/>
        <end position="601"/>
    </location>
</feature>
<dbReference type="SUPFAM" id="SSF57903">
    <property type="entry name" value="FYVE/PHD zinc finger"/>
    <property type="match status" value="1"/>
</dbReference>
<dbReference type="GO" id="GO:0031213">
    <property type="term" value="C:RSF complex"/>
    <property type="evidence" value="ECO:0007669"/>
    <property type="project" value="InterPro"/>
</dbReference>
<keyword evidence="8" id="KW-1185">Reference proteome</keyword>
<feature type="compositionally biased region" description="Basic and acidic residues" evidence="5">
    <location>
        <begin position="525"/>
        <end position="537"/>
    </location>
</feature>
<feature type="compositionally biased region" description="Polar residues" evidence="5">
    <location>
        <begin position="692"/>
        <end position="712"/>
    </location>
</feature>
<evidence type="ECO:0000259" key="6">
    <source>
        <dbReference type="PROSITE" id="PS50016"/>
    </source>
</evidence>
<name>A0A8H6FGV8_9LECA</name>
<dbReference type="GO" id="GO:0008270">
    <property type="term" value="F:zinc ion binding"/>
    <property type="evidence" value="ECO:0007669"/>
    <property type="project" value="UniProtKB-KW"/>
</dbReference>
<dbReference type="Gene3D" id="3.30.40.10">
    <property type="entry name" value="Zinc/RING finger domain, C3HC4 (zinc finger)"/>
    <property type="match status" value="1"/>
</dbReference>
<keyword evidence="1" id="KW-0479">Metal-binding</keyword>
<dbReference type="AlphaFoldDB" id="A0A8H6FGV8"/>
<evidence type="ECO:0000313" key="7">
    <source>
        <dbReference type="EMBL" id="KAF6227810.1"/>
    </source>
</evidence>
<dbReference type="InterPro" id="IPR028938">
    <property type="entry name" value="Rsf1-like"/>
</dbReference>
<dbReference type="GeneID" id="59293550"/>
<dbReference type="SMART" id="SM00249">
    <property type="entry name" value="PHD"/>
    <property type="match status" value="1"/>
</dbReference>
<dbReference type="PANTHER" id="PTHR14296:SF3">
    <property type="entry name" value="DIKAR, ISOFORM F"/>
    <property type="match status" value="1"/>
</dbReference>
<sequence>MGSRKRNRDEMEFSEPAPELSMLDKLRNTWELANLMQYIYIFGKAVKIDEDLTIEDLETECLKPESSQVLSDIGLALLKYVSSHRGLTPEIFDEYTRRQYVAKAPSRNPFGIDEEPRKFSEFDVFLKLKVLVQLSQWTLINADRMRERMPEAKDSEQTQWRIEEVGYDKHERYYFVLDDNRLYRRTDPPPPSPPAPKAKTKSKKGKAAARASKRRKTIEPEDSANDADNDTPAEVGDAGANEADDGLGGRKWECIAITLGQYQEFLESIQKSRDPDEKDLYRRIKEEVWPVIEKAEESQVRKKQKQERELMNMQKLATAKRSSRLEAKMERERQEQEVAEAERKRKADLVAAKQNQEKQKRMEEDRESRMLTREQRIKEREYKRILQEEELANLSEENKKVEAGEAKKSERHLKTEIEKRKKELAALAEDDEWVFDCSKCGVHGTNLDDGSHSVACEKCNVWQHSACLGISQTDAEKDDFHFICQDCKRREEDAKKPKIPSLKFRIGSSSSPPQQKPKLEISGTNEDKKRQSSEERSQLPPSKKFKPVVDSNNHHRPNAHNPHAPHNRQNGMHAAVMNGPTLSPQGQLPRQSIYAGNQEESFFTRRAYPDAPPPGLRSPPGPPAYANGYNNHVTPHNGYVPQLPPQAFQSLDANGAYQSSHQPHNVGWSARYTPTQQPQHAQAYGPPPPSQNPFTNSFDRQTPSSSHSTHNVPSPDKNGPSLSPPQNSPPLYNPPHHHSPQYQTPHTNGASPNQPLPATGPPAFSPTKQQSPAAASKKMQPPSSSPVAHQPPLQNNAPSSPGLSPTKHSPPRAAPGLGVAGTPAVIPPVAQLSPSPMQQSLNAALKSATPE</sequence>
<feature type="compositionally biased region" description="Polar residues" evidence="5">
    <location>
        <begin position="832"/>
        <end position="842"/>
    </location>
</feature>
<organism evidence="7 8">
    <name type="scientific">Letharia columbiana</name>
    <dbReference type="NCBI Taxonomy" id="112416"/>
    <lineage>
        <taxon>Eukaryota</taxon>
        <taxon>Fungi</taxon>
        <taxon>Dikarya</taxon>
        <taxon>Ascomycota</taxon>
        <taxon>Pezizomycotina</taxon>
        <taxon>Lecanoromycetes</taxon>
        <taxon>OSLEUM clade</taxon>
        <taxon>Lecanoromycetidae</taxon>
        <taxon>Lecanorales</taxon>
        <taxon>Lecanorineae</taxon>
        <taxon>Parmeliaceae</taxon>
        <taxon>Letharia</taxon>
    </lineage>
</organism>
<dbReference type="PROSITE" id="PS50016">
    <property type="entry name" value="ZF_PHD_2"/>
    <property type="match status" value="1"/>
</dbReference>
<evidence type="ECO:0000256" key="5">
    <source>
        <dbReference type="SAM" id="MobiDB-lite"/>
    </source>
</evidence>
<evidence type="ECO:0000256" key="4">
    <source>
        <dbReference type="PROSITE-ProRule" id="PRU00146"/>
    </source>
</evidence>
<feature type="compositionally biased region" description="Polar residues" evidence="5">
    <location>
        <begin position="647"/>
        <end position="663"/>
    </location>
</feature>
<gene>
    <name evidence="7" type="ORF">HO173_011912</name>
</gene>
<feature type="domain" description="PHD-type" evidence="6">
    <location>
        <begin position="434"/>
        <end position="490"/>
    </location>
</feature>
<dbReference type="InterPro" id="IPR013083">
    <property type="entry name" value="Znf_RING/FYVE/PHD"/>
</dbReference>
<dbReference type="OrthoDB" id="303107at2759"/>
<feature type="compositionally biased region" description="Pro residues" evidence="5">
    <location>
        <begin position="722"/>
        <end position="733"/>
    </location>
</feature>
<feature type="compositionally biased region" description="Polar residues" evidence="5">
    <location>
        <begin position="740"/>
        <end position="753"/>
    </location>
</feature>
<protein>
    <recommendedName>
        <fullName evidence="6">PHD-type domain-containing protein</fullName>
    </recommendedName>
</protein>
<comment type="caution">
    <text evidence="7">The sequence shown here is derived from an EMBL/GenBank/DDBJ whole genome shotgun (WGS) entry which is preliminary data.</text>
</comment>
<dbReference type="Proteomes" id="UP000578531">
    <property type="component" value="Unassembled WGS sequence"/>
</dbReference>
<feature type="compositionally biased region" description="Polar residues" evidence="5">
    <location>
        <begin position="781"/>
        <end position="807"/>
    </location>
</feature>
<feature type="compositionally biased region" description="Basic and acidic residues" evidence="5">
    <location>
        <begin position="323"/>
        <end position="345"/>
    </location>
</feature>
<feature type="compositionally biased region" description="Pro residues" evidence="5">
    <location>
        <begin position="610"/>
        <end position="623"/>
    </location>
</feature>
<keyword evidence="3" id="KW-0862">Zinc</keyword>
<dbReference type="InterPro" id="IPR011011">
    <property type="entry name" value="Znf_FYVE_PHD"/>
</dbReference>
<evidence type="ECO:0000256" key="2">
    <source>
        <dbReference type="ARBA" id="ARBA00022771"/>
    </source>
</evidence>
<dbReference type="GO" id="GO:0006355">
    <property type="term" value="P:regulation of DNA-templated transcription"/>
    <property type="evidence" value="ECO:0007669"/>
    <property type="project" value="InterPro"/>
</dbReference>
<proteinExistence type="predicted"/>
<keyword evidence="2 4" id="KW-0863">Zinc-finger</keyword>
<feature type="compositionally biased region" description="Acidic residues" evidence="5">
    <location>
        <begin position="220"/>
        <end position="231"/>
    </location>
</feature>
<feature type="compositionally biased region" description="Pro residues" evidence="5">
    <location>
        <begin position="754"/>
        <end position="764"/>
    </location>
</feature>
<feature type="compositionally biased region" description="Basic residues" evidence="5">
    <location>
        <begin position="198"/>
        <end position="216"/>
    </location>
</feature>
<dbReference type="EMBL" id="JACCJC010000080">
    <property type="protein sequence ID" value="KAF6227810.1"/>
    <property type="molecule type" value="Genomic_DNA"/>
</dbReference>
<feature type="region of interest" description="Disordered" evidence="5">
    <location>
        <begin position="295"/>
        <end position="345"/>
    </location>
</feature>
<feature type="region of interest" description="Disordered" evidence="5">
    <location>
        <begin position="182"/>
        <end position="247"/>
    </location>
</feature>
<evidence type="ECO:0000313" key="8">
    <source>
        <dbReference type="Proteomes" id="UP000578531"/>
    </source>
</evidence>
<evidence type="ECO:0000256" key="1">
    <source>
        <dbReference type="ARBA" id="ARBA00022723"/>
    </source>
</evidence>
<dbReference type="Pfam" id="PF00628">
    <property type="entry name" value="PHD"/>
    <property type="match status" value="1"/>
</dbReference>
<dbReference type="PROSITE" id="PS01359">
    <property type="entry name" value="ZF_PHD_1"/>
    <property type="match status" value="1"/>
</dbReference>
<dbReference type="InterPro" id="IPR019787">
    <property type="entry name" value="Znf_PHD-finger"/>
</dbReference>